<keyword evidence="1" id="KW-0677">Repeat</keyword>
<evidence type="ECO:0000256" key="2">
    <source>
        <dbReference type="ARBA" id="ARBA00022741"/>
    </source>
</evidence>
<accession>A0AAP0F5P3</accession>
<sequence length="653" mass="73739">MIESSVKFFLQRLTNLLLQNPEIFLGFQDQIINIKSILSEKIWYFEEINLRIEKESGVALAWIQELRVSIHSTDDCIDEFIVQVKNRNGSDRNSLIDEFKIRLEQIGSRIGEIMNRMPGNTERVSMEGMTFSSSMTSNSDSNYVLPYYLHSCLMYCCVFPESYQITKGRLVRLLVSEGLVQEKIGETMEDVAKENIESLINLGLLVLVESKSDERPRFQVDPQFRVLVRRKMEEEGFIASCGISVESNDVIGSNVRRVSIHVDAMNIPNDLNGARVRSIFMFGIEGRLTEEAGFDRLREFLLGVKLLRVLDLEDIKLRTLPDEVGDLIHLSYLGVKNSDIEELPASIGNLRNLQTLDIRWNGKLVKTLPVGILNLIQLRHLKMLKNSGVCGMVVPGEGIGKLKNLQAVTGLYAGEGVAGELGCLSQLRRLGVMDFTEDIASELFLSIAKMENLLSLSLEPKHGNINGDMLPPLEPFTPPPLLQKLRLEGQLGTIPNWFGSMHNLMKLRLGFTHLTENPTQVLQFLPNLRRLSLWQAYDAKQIGKEFCVAGGFPKLEFLTIASHVLEEWSELEEGALPSLKCLHLHSCLKLRKLPEGLQNVTTLQRLNLYPLLDDHEERLRPDGGAENYKIKHIPVISFITNSMVNSLVSRDSS</sequence>
<dbReference type="InterPro" id="IPR055414">
    <property type="entry name" value="LRR_R13L4/SHOC2-like"/>
</dbReference>
<keyword evidence="2" id="KW-0547">Nucleotide-binding</keyword>
<evidence type="ECO:0000259" key="6">
    <source>
        <dbReference type="Pfam" id="PF23598"/>
    </source>
</evidence>
<evidence type="ECO:0000259" key="5">
    <source>
        <dbReference type="Pfam" id="PF23559"/>
    </source>
</evidence>
<dbReference type="PANTHER" id="PTHR47186">
    <property type="entry name" value="LEUCINE-RICH REPEAT-CONTAINING PROTEIN 57"/>
    <property type="match status" value="1"/>
</dbReference>
<gene>
    <name evidence="7" type="ORF">Scep_021219</name>
</gene>
<evidence type="ECO:0000256" key="1">
    <source>
        <dbReference type="ARBA" id="ARBA00022737"/>
    </source>
</evidence>
<evidence type="ECO:0000313" key="8">
    <source>
        <dbReference type="Proteomes" id="UP001419268"/>
    </source>
</evidence>
<protein>
    <submittedName>
        <fullName evidence="7">Uncharacterized protein</fullName>
    </submittedName>
</protein>
<reference evidence="7 8" key="1">
    <citation type="submission" date="2024-01" db="EMBL/GenBank/DDBJ databases">
        <title>Genome assemblies of Stephania.</title>
        <authorList>
            <person name="Yang L."/>
        </authorList>
    </citation>
    <scope>NUCLEOTIDE SEQUENCE [LARGE SCALE GENOMIC DNA]</scope>
    <source>
        <strain evidence="7">JXDWG</strain>
        <tissue evidence="7">Leaf</tissue>
    </source>
</reference>
<dbReference type="Pfam" id="PF18052">
    <property type="entry name" value="Rx_N"/>
    <property type="match status" value="1"/>
</dbReference>
<evidence type="ECO:0000259" key="4">
    <source>
        <dbReference type="Pfam" id="PF18052"/>
    </source>
</evidence>
<dbReference type="PANTHER" id="PTHR47186:SF35">
    <property type="entry name" value="RX N-TERMINAL DOMAIN-CONTAINING PROTEIN"/>
    <property type="match status" value="1"/>
</dbReference>
<feature type="domain" description="Disease resistance R13L4/SHOC-2-like LRR" evidence="6">
    <location>
        <begin position="302"/>
        <end position="608"/>
    </location>
</feature>
<dbReference type="AlphaFoldDB" id="A0AAP0F5P3"/>
<name>A0AAP0F5P3_9MAGN</name>
<comment type="caution">
    <text evidence="7">The sequence shown here is derived from an EMBL/GenBank/DDBJ whole genome shotgun (WGS) entry which is preliminary data.</text>
</comment>
<evidence type="ECO:0000256" key="3">
    <source>
        <dbReference type="ARBA" id="ARBA00022821"/>
    </source>
</evidence>
<keyword evidence="8" id="KW-1185">Reference proteome</keyword>
<dbReference type="Gene3D" id="3.80.10.10">
    <property type="entry name" value="Ribonuclease Inhibitor"/>
    <property type="match status" value="1"/>
</dbReference>
<evidence type="ECO:0000313" key="7">
    <source>
        <dbReference type="EMBL" id="KAK9104375.1"/>
    </source>
</evidence>
<dbReference type="SUPFAM" id="SSF52058">
    <property type="entry name" value="L domain-like"/>
    <property type="match status" value="1"/>
</dbReference>
<dbReference type="GO" id="GO:0006952">
    <property type="term" value="P:defense response"/>
    <property type="evidence" value="ECO:0007669"/>
    <property type="project" value="UniProtKB-KW"/>
</dbReference>
<dbReference type="InterPro" id="IPR032675">
    <property type="entry name" value="LRR_dom_sf"/>
</dbReference>
<proteinExistence type="predicted"/>
<keyword evidence="3" id="KW-0611">Plant defense</keyword>
<dbReference type="GO" id="GO:0000166">
    <property type="term" value="F:nucleotide binding"/>
    <property type="evidence" value="ECO:0007669"/>
    <property type="project" value="UniProtKB-KW"/>
</dbReference>
<dbReference type="Proteomes" id="UP001419268">
    <property type="component" value="Unassembled WGS sequence"/>
</dbReference>
<feature type="domain" description="Disease resistance protein winged helix" evidence="5">
    <location>
        <begin position="158"/>
        <end position="219"/>
    </location>
</feature>
<feature type="domain" description="Disease resistance N-terminal" evidence="4">
    <location>
        <begin position="6"/>
        <end position="93"/>
    </location>
</feature>
<dbReference type="Pfam" id="PF23559">
    <property type="entry name" value="WHD_DRP"/>
    <property type="match status" value="1"/>
</dbReference>
<organism evidence="7 8">
    <name type="scientific">Stephania cephalantha</name>
    <dbReference type="NCBI Taxonomy" id="152367"/>
    <lineage>
        <taxon>Eukaryota</taxon>
        <taxon>Viridiplantae</taxon>
        <taxon>Streptophyta</taxon>
        <taxon>Embryophyta</taxon>
        <taxon>Tracheophyta</taxon>
        <taxon>Spermatophyta</taxon>
        <taxon>Magnoliopsida</taxon>
        <taxon>Ranunculales</taxon>
        <taxon>Menispermaceae</taxon>
        <taxon>Menispermoideae</taxon>
        <taxon>Cissampelideae</taxon>
        <taxon>Stephania</taxon>
    </lineage>
</organism>
<dbReference type="InterPro" id="IPR041118">
    <property type="entry name" value="Rx_N"/>
</dbReference>
<dbReference type="Pfam" id="PF23598">
    <property type="entry name" value="LRR_14"/>
    <property type="match status" value="1"/>
</dbReference>
<dbReference type="Gene3D" id="1.20.5.4130">
    <property type="match status" value="1"/>
</dbReference>
<dbReference type="InterPro" id="IPR058922">
    <property type="entry name" value="WHD_DRP"/>
</dbReference>
<dbReference type="EMBL" id="JBBNAG010000009">
    <property type="protein sequence ID" value="KAK9104375.1"/>
    <property type="molecule type" value="Genomic_DNA"/>
</dbReference>